<dbReference type="Proteomes" id="UP000717364">
    <property type="component" value="Unassembled WGS sequence"/>
</dbReference>
<gene>
    <name evidence="2" type="ORF">IXB50_09810</name>
</gene>
<name>A0A947DFB3_9CYAN</name>
<protein>
    <submittedName>
        <fullName evidence="2">Uncharacterized protein</fullName>
    </submittedName>
</protein>
<keyword evidence="3" id="KW-1185">Reference proteome</keyword>
<reference evidence="2" key="2">
    <citation type="journal article" date="2021" name="Mar. Drugs">
        <title>Genome Reduction and Secondary Metabolism of the Marine Sponge-Associated Cyanobacterium Leptothoe.</title>
        <authorList>
            <person name="Konstantinou D."/>
            <person name="Popin R.V."/>
            <person name="Fewer D.P."/>
            <person name="Sivonen K."/>
            <person name="Gkelis S."/>
        </authorList>
    </citation>
    <scope>NUCLEOTIDE SEQUENCE</scope>
    <source>
        <strain evidence="2">TAU-MAC 1115</strain>
    </source>
</reference>
<accession>A0A947DFB3</accession>
<dbReference type="RefSeq" id="WP_215608836.1">
    <property type="nucleotide sequence ID" value="NZ_JADOES010000015.1"/>
</dbReference>
<dbReference type="AlphaFoldDB" id="A0A947DFB3"/>
<sequence length="102" mass="11327">MTLLIIAIVSGLVIWALRLMDRALVSQEFSLMLAGFLVASSAAAMVGVYFLMSDYMVYIHQNELLFQEQYPSGFLVLDEQSSPSQFLETDVAAFDIANLPND</sequence>
<evidence type="ECO:0000256" key="1">
    <source>
        <dbReference type="SAM" id="Phobius"/>
    </source>
</evidence>
<organism evidence="2 3">
    <name type="scientific">Leptothoe spongobia TAU-MAC 1115</name>
    <dbReference type="NCBI Taxonomy" id="1967444"/>
    <lineage>
        <taxon>Bacteria</taxon>
        <taxon>Bacillati</taxon>
        <taxon>Cyanobacteriota</taxon>
        <taxon>Cyanophyceae</taxon>
        <taxon>Nodosilineales</taxon>
        <taxon>Cymatolegaceae</taxon>
        <taxon>Leptothoe</taxon>
        <taxon>Leptothoe spongobia</taxon>
    </lineage>
</organism>
<feature type="transmembrane region" description="Helical" evidence="1">
    <location>
        <begin position="29"/>
        <end position="52"/>
    </location>
</feature>
<proteinExistence type="predicted"/>
<comment type="caution">
    <text evidence="2">The sequence shown here is derived from an EMBL/GenBank/DDBJ whole genome shotgun (WGS) entry which is preliminary data.</text>
</comment>
<evidence type="ECO:0000313" key="2">
    <source>
        <dbReference type="EMBL" id="MBT9315720.1"/>
    </source>
</evidence>
<dbReference type="EMBL" id="JADOES010000015">
    <property type="protein sequence ID" value="MBT9315720.1"/>
    <property type="molecule type" value="Genomic_DNA"/>
</dbReference>
<keyword evidence="1" id="KW-1133">Transmembrane helix</keyword>
<keyword evidence="1" id="KW-0472">Membrane</keyword>
<evidence type="ECO:0000313" key="3">
    <source>
        <dbReference type="Proteomes" id="UP000717364"/>
    </source>
</evidence>
<keyword evidence="1" id="KW-0812">Transmembrane</keyword>
<reference evidence="2" key="1">
    <citation type="submission" date="2020-11" db="EMBL/GenBank/DDBJ databases">
        <authorList>
            <person name="Konstantinou D."/>
            <person name="Gkelis S."/>
            <person name="Popin R."/>
            <person name="Fewer D."/>
            <person name="Sivonen K."/>
        </authorList>
    </citation>
    <scope>NUCLEOTIDE SEQUENCE</scope>
    <source>
        <strain evidence="2">TAU-MAC 1115</strain>
    </source>
</reference>